<keyword evidence="4" id="KW-1185">Reference proteome</keyword>
<accession>A0A7L9WNZ8</accession>
<gene>
    <name evidence="3" type="ORF">F3W81_12410</name>
</gene>
<evidence type="ECO:0000256" key="1">
    <source>
        <dbReference type="SAM" id="SignalP"/>
    </source>
</evidence>
<evidence type="ECO:0000313" key="4">
    <source>
        <dbReference type="Proteomes" id="UP000594118"/>
    </source>
</evidence>
<proteinExistence type="predicted"/>
<evidence type="ECO:0000259" key="2">
    <source>
        <dbReference type="Pfam" id="PF12697"/>
    </source>
</evidence>
<dbReference type="SUPFAM" id="SSF53474">
    <property type="entry name" value="alpha/beta-Hydrolases"/>
    <property type="match status" value="1"/>
</dbReference>
<sequence length="301" mass="33403">MTLRKFLAVLLLALLPAACTTLPGPEKASVFPLVESPNFKPGIKRVIVLIPGAFASIEIFQQVLNWQVPDSAIVAYRFPGLDGLPVDHRVDIKGSAQVIADYINTAHPEEVYMIGFSTGGPIALETADRLEAKDVSLALISSAGPMPSAMMASARSSLDVLRAMTRAHSTVPQDAWTENYRTLLYGRDHYSDPVEAQESAVEAEAQRPNMKTPKFRMTMAHTASLLLWTPDHALDLTDDHIAFFHGQEDPVFPLKAQQRFARRMHADAFFTYPQQGHLLYLTSDRLFDDIRHFFGLDALAE</sequence>
<dbReference type="EMBL" id="CP045201">
    <property type="protein sequence ID" value="QOL81554.1"/>
    <property type="molecule type" value="Genomic_DNA"/>
</dbReference>
<feature type="chain" id="PRO_5032918478" evidence="1">
    <location>
        <begin position="29"/>
        <end position="301"/>
    </location>
</feature>
<dbReference type="Gene3D" id="3.40.50.1820">
    <property type="entry name" value="alpha/beta hydrolase"/>
    <property type="match status" value="1"/>
</dbReference>
<keyword evidence="3" id="KW-0378">Hydrolase</keyword>
<reference evidence="3 4" key="1">
    <citation type="submission" date="2019-10" db="EMBL/GenBank/DDBJ databases">
        <title>Pseudopuniceibacterium sp. HQ09 islated from Antarctica.</title>
        <authorList>
            <person name="Liao L."/>
            <person name="Su S."/>
            <person name="Chen B."/>
            <person name="Yu Y."/>
        </authorList>
    </citation>
    <scope>NUCLEOTIDE SEQUENCE [LARGE SCALE GENOMIC DNA]</scope>
    <source>
        <strain evidence="3 4">HQ09</strain>
    </source>
</reference>
<dbReference type="InterPro" id="IPR029058">
    <property type="entry name" value="AB_hydrolase_fold"/>
</dbReference>
<dbReference type="Pfam" id="PF12697">
    <property type="entry name" value="Abhydrolase_6"/>
    <property type="match status" value="1"/>
</dbReference>
<organism evidence="3 4">
    <name type="scientific">Pseudooceanicola spongiae</name>
    <dbReference type="NCBI Taxonomy" id="2613965"/>
    <lineage>
        <taxon>Bacteria</taxon>
        <taxon>Pseudomonadati</taxon>
        <taxon>Pseudomonadota</taxon>
        <taxon>Alphaproteobacteria</taxon>
        <taxon>Rhodobacterales</taxon>
        <taxon>Paracoccaceae</taxon>
        <taxon>Pseudooceanicola</taxon>
    </lineage>
</organism>
<dbReference type="KEGG" id="pshq:F3W81_12410"/>
<feature type="signal peptide" evidence="1">
    <location>
        <begin position="1"/>
        <end position="28"/>
    </location>
</feature>
<keyword evidence="1" id="KW-0732">Signal</keyword>
<name>A0A7L9WNZ8_9RHOB</name>
<dbReference type="Proteomes" id="UP000594118">
    <property type="component" value="Chromosome"/>
</dbReference>
<feature type="domain" description="AB hydrolase-1" evidence="2">
    <location>
        <begin position="47"/>
        <end position="286"/>
    </location>
</feature>
<dbReference type="RefSeq" id="WP_193079471.1">
    <property type="nucleotide sequence ID" value="NZ_CP045201.1"/>
</dbReference>
<protein>
    <submittedName>
        <fullName evidence="3">Alpha/beta fold hydrolase</fullName>
    </submittedName>
</protein>
<dbReference type="GO" id="GO:0016787">
    <property type="term" value="F:hydrolase activity"/>
    <property type="evidence" value="ECO:0007669"/>
    <property type="project" value="UniProtKB-KW"/>
</dbReference>
<evidence type="ECO:0000313" key="3">
    <source>
        <dbReference type="EMBL" id="QOL81554.1"/>
    </source>
</evidence>
<dbReference type="InterPro" id="IPR000073">
    <property type="entry name" value="AB_hydrolase_1"/>
</dbReference>
<dbReference type="AlphaFoldDB" id="A0A7L9WNZ8"/>